<protein>
    <submittedName>
        <fullName evidence="2">Uncharacterized protein</fullName>
    </submittedName>
</protein>
<dbReference type="EMBL" id="CP034998">
    <property type="protein sequence ID" value="QAS77300.1"/>
    <property type="molecule type" value="Genomic_DNA"/>
</dbReference>
<evidence type="ECO:0000313" key="2">
    <source>
        <dbReference type="EMBL" id="QAS77300.1"/>
    </source>
</evidence>
<name>A0AAE5WLW8_9HYPH</name>
<proteinExistence type="predicted"/>
<feature type="compositionally biased region" description="Basic and acidic residues" evidence="1">
    <location>
        <begin position="15"/>
        <end position="36"/>
    </location>
</feature>
<dbReference type="RefSeq" id="WP_054181608.1">
    <property type="nucleotide sequence ID" value="NZ_CP034998.1"/>
</dbReference>
<dbReference type="Proteomes" id="UP000220927">
    <property type="component" value="Chromosome"/>
</dbReference>
<keyword evidence="3" id="KW-1185">Reference proteome</keyword>
<dbReference type="KEGG" id="rad:CO657_04055"/>
<feature type="region of interest" description="Disordered" evidence="1">
    <location>
        <begin position="1"/>
        <end position="36"/>
    </location>
</feature>
<gene>
    <name evidence="2" type="ORF">CO657_04055</name>
</gene>
<dbReference type="AlphaFoldDB" id="A0AAE5WLW8"/>
<reference evidence="2 3" key="1">
    <citation type="submission" date="2019-01" db="EMBL/GenBank/DDBJ databases">
        <title>Genomic insights into the origins and evolution of symbiotic genes in the Phaseolus vulgaris microsymbionts.</title>
        <authorList>
            <person name="Tong W."/>
        </authorList>
    </citation>
    <scope>NUCLEOTIDE SEQUENCE [LARGE SCALE GENOMIC DNA]</scope>
    <source>
        <strain evidence="2 3">FH23</strain>
    </source>
</reference>
<evidence type="ECO:0000313" key="3">
    <source>
        <dbReference type="Proteomes" id="UP000220927"/>
    </source>
</evidence>
<sequence>MANLNMVKEAPPPTTRDKVSKSREDKNREKVIQESRDQYRRFLDSINQSSDREIDRAMSRM</sequence>
<accession>A0AAE5WLW8</accession>
<evidence type="ECO:0000256" key="1">
    <source>
        <dbReference type="SAM" id="MobiDB-lite"/>
    </source>
</evidence>
<organism evidence="2 3">
    <name type="scientific">Rhizobium acidisoli</name>
    <dbReference type="NCBI Taxonomy" id="1538158"/>
    <lineage>
        <taxon>Bacteria</taxon>
        <taxon>Pseudomonadati</taxon>
        <taxon>Pseudomonadota</taxon>
        <taxon>Alphaproteobacteria</taxon>
        <taxon>Hyphomicrobiales</taxon>
        <taxon>Rhizobiaceae</taxon>
        <taxon>Rhizobium/Agrobacterium group</taxon>
        <taxon>Rhizobium</taxon>
    </lineage>
</organism>